<evidence type="ECO:0000256" key="1">
    <source>
        <dbReference type="SAM" id="MobiDB-lite"/>
    </source>
</evidence>
<sequence>MTETPSSRAFEVRHVQVARAVFAAIAAVMITFSSDHSAAVGLAVFSGFTLATSLVHFAAAWLVYPAGSRWPSVLLGLLSAAAGMAAGIPPWRTTTLFFVVVVAWAVLTGIVELIAGIRGVRGGAASIPSRTEARDALITGAITLVFAVATVVVSPEYSLTYTIDEAGTFELTGTIIAVGVLGFYTAIVAVHLGIAGASPRPRTSPAETAAHDRAAEQKGADA</sequence>
<evidence type="ECO:0000256" key="2">
    <source>
        <dbReference type="SAM" id="Phobius"/>
    </source>
</evidence>
<feature type="compositionally biased region" description="Basic and acidic residues" evidence="1">
    <location>
        <begin position="209"/>
        <end position="222"/>
    </location>
</feature>
<gene>
    <name evidence="3" type="ORF">R2Q92_02955</name>
</gene>
<evidence type="ECO:0000313" key="3">
    <source>
        <dbReference type="EMBL" id="MDZ8160778.1"/>
    </source>
</evidence>
<feature type="region of interest" description="Disordered" evidence="1">
    <location>
        <begin position="198"/>
        <end position="222"/>
    </location>
</feature>
<feature type="transmembrane region" description="Helical" evidence="2">
    <location>
        <begin position="95"/>
        <end position="115"/>
    </location>
</feature>
<feature type="transmembrane region" description="Helical" evidence="2">
    <location>
        <begin position="136"/>
        <end position="154"/>
    </location>
</feature>
<proteinExistence type="predicted"/>
<feature type="transmembrane region" description="Helical" evidence="2">
    <location>
        <begin position="12"/>
        <end position="32"/>
    </location>
</feature>
<keyword evidence="4" id="KW-1185">Reference proteome</keyword>
<comment type="caution">
    <text evidence="3">The sequence shown here is derived from an EMBL/GenBank/DDBJ whole genome shotgun (WGS) entry which is preliminary data.</text>
</comment>
<name>A0ABU5N3W6_9MICO</name>
<keyword evidence="2" id="KW-0812">Transmembrane</keyword>
<keyword evidence="2" id="KW-0472">Membrane</keyword>
<organism evidence="3 4">
    <name type="scientific">Microbacterium aquimaris</name>
    <dbReference type="NCBI Taxonomy" id="459816"/>
    <lineage>
        <taxon>Bacteria</taxon>
        <taxon>Bacillati</taxon>
        <taxon>Actinomycetota</taxon>
        <taxon>Actinomycetes</taxon>
        <taxon>Micrococcales</taxon>
        <taxon>Microbacteriaceae</taxon>
        <taxon>Microbacterium</taxon>
    </lineage>
</organism>
<evidence type="ECO:0000313" key="4">
    <source>
        <dbReference type="Proteomes" id="UP001291912"/>
    </source>
</evidence>
<feature type="transmembrane region" description="Helical" evidence="2">
    <location>
        <begin position="38"/>
        <end position="63"/>
    </location>
</feature>
<reference evidence="3 4" key="1">
    <citation type="submission" date="2023-10" db="EMBL/GenBank/DDBJ databases">
        <title>Microbacterium xanthum sp. nov., isolated from seaweed.</title>
        <authorList>
            <person name="Lee S.D."/>
        </authorList>
    </citation>
    <scope>NUCLEOTIDE SEQUENCE [LARGE SCALE GENOMIC DNA]</scope>
    <source>
        <strain evidence="3 4">KCTC 19124</strain>
    </source>
</reference>
<protein>
    <submittedName>
        <fullName evidence="3">Acyl-CoA synthetase</fullName>
    </submittedName>
</protein>
<feature type="transmembrane region" description="Helical" evidence="2">
    <location>
        <begin position="174"/>
        <end position="194"/>
    </location>
</feature>
<dbReference type="EMBL" id="JAWJYN010000001">
    <property type="protein sequence ID" value="MDZ8160778.1"/>
    <property type="molecule type" value="Genomic_DNA"/>
</dbReference>
<dbReference type="Proteomes" id="UP001291912">
    <property type="component" value="Unassembled WGS sequence"/>
</dbReference>
<dbReference type="RefSeq" id="WP_322597504.1">
    <property type="nucleotide sequence ID" value="NZ_BAAAPT010000001.1"/>
</dbReference>
<keyword evidence="2" id="KW-1133">Transmembrane helix</keyword>
<accession>A0ABU5N3W6</accession>